<sequence length="247" mass="28048">ESESPADKLLKVVQRRLYDCIAKDYQDLGEQMSRPDTEVREQLESLKNKLRGVLPDNIYEYEARWAGDGTTTDHIGTLPDTLEECLELREKADAPSNLCVDVWRGLSRIIEEEIARLKKDEDPLDKEIEDHKKFGEDRAKFFIGRAGILKTIGDYVRSDDRRPLAIWGESGSGKSALMARAAQEVHSELPHAEMVVRFIGWTPESSDIRSLLGNVCRQISRAYGPGEETVPTDYKELVDDFPKRLAL</sequence>
<accession>X0WYA1</accession>
<proteinExistence type="predicted"/>
<gene>
    <name evidence="2" type="ORF">S01H1_68927</name>
</gene>
<dbReference type="InterPro" id="IPR052752">
    <property type="entry name" value="NACHT-WD_repeat"/>
</dbReference>
<dbReference type="Gene3D" id="3.40.50.300">
    <property type="entry name" value="P-loop containing nucleotide triphosphate hydrolases"/>
    <property type="match status" value="1"/>
</dbReference>
<dbReference type="InterPro" id="IPR049052">
    <property type="entry name" value="nSTAND1"/>
</dbReference>
<dbReference type="AlphaFoldDB" id="X0WYA1"/>
<protein>
    <recommendedName>
        <fullName evidence="1">Novel STAND NTPase 1 domain-containing protein</fullName>
    </recommendedName>
</protein>
<evidence type="ECO:0000259" key="1">
    <source>
        <dbReference type="Pfam" id="PF20703"/>
    </source>
</evidence>
<name>X0WYA1_9ZZZZ</name>
<feature type="non-terminal residue" evidence="2">
    <location>
        <position position="247"/>
    </location>
</feature>
<reference evidence="2" key="1">
    <citation type="journal article" date="2014" name="Front. Microbiol.">
        <title>High frequency of phylogenetically diverse reductive dehalogenase-homologous genes in deep subseafloor sedimentary metagenomes.</title>
        <authorList>
            <person name="Kawai M."/>
            <person name="Futagami T."/>
            <person name="Toyoda A."/>
            <person name="Takaki Y."/>
            <person name="Nishi S."/>
            <person name="Hori S."/>
            <person name="Arai W."/>
            <person name="Tsubouchi T."/>
            <person name="Morono Y."/>
            <person name="Uchiyama I."/>
            <person name="Ito T."/>
            <person name="Fujiyama A."/>
            <person name="Inagaki F."/>
            <person name="Takami H."/>
        </authorList>
    </citation>
    <scope>NUCLEOTIDE SEQUENCE</scope>
    <source>
        <strain evidence="2">Expedition CK06-06</strain>
    </source>
</reference>
<dbReference type="InterPro" id="IPR027417">
    <property type="entry name" value="P-loop_NTPase"/>
</dbReference>
<evidence type="ECO:0000313" key="2">
    <source>
        <dbReference type="EMBL" id="GAG35919.1"/>
    </source>
</evidence>
<dbReference type="PANTHER" id="PTHR19871:SF14">
    <property type="entry name" value="DUF4062 DOMAIN-CONTAINING PROTEIN"/>
    <property type="match status" value="1"/>
</dbReference>
<feature type="non-terminal residue" evidence="2">
    <location>
        <position position="1"/>
    </location>
</feature>
<organism evidence="2">
    <name type="scientific">marine sediment metagenome</name>
    <dbReference type="NCBI Taxonomy" id="412755"/>
    <lineage>
        <taxon>unclassified sequences</taxon>
        <taxon>metagenomes</taxon>
        <taxon>ecological metagenomes</taxon>
    </lineage>
</organism>
<dbReference type="PANTHER" id="PTHR19871">
    <property type="entry name" value="BETA TRANSDUCIN-RELATED PROTEIN"/>
    <property type="match status" value="1"/>
</dbReference>
<feature type="domain" description="Novel STAND NTPase 1" evidence="1">
    <location>
        <begin position="133"/>
        <end position="179"/>
    </location>
</feature>
<comment type="caution">
    <text evidence="2">The sequence shown here is derived from an EMBL/GenBank/DDBJ whole genome shotgun (WGS) entry which is preliminary data.</text>
</comment>
<dbReference type="Pfam" id="PF20703">
    <property type="entry name" value="nSTAND1"/>
    <property type="match status" value="1"/>
</dbReference>
<dbReference type="EMBL" id="BARS01045728">
    <property type="protein sequence ID" value="GAG35919.1"/>
    <property type="molecule type" value="Genomic_DNA"/>
</dbReference>
<dbReference type="SUPFAM" id="SSF52540">
    <property type="entry name" value="P-loop containing nucleoside triphosphate hydrolases"/>
    <property type="match status" value="1"/>
</dbReference>